<reference evidence="1" key="1">
    <citation type="submission" date="2021-06" db="EMBL/GenBank/DDBJ databases">
        <authorList>
            <person name="Kallberg Y."/>
            <person name="Tangrot J."/>
            <person name="Rosling A."/>
        </authorList>
    </citation>
    <scope>NUCLEOTIDE SEQUENCE</scope>
    <source>
        <strain evidence="1">MA461A</strain>
    </source>
</reference>
<evidence type="ECO:0000313" key="1">
    <source>
        <dbReference type="EMBL" id="CAG8676030.1"/>
    </source>
</evidence>
<keyword evidence="2" id="KW-1185">Reference proteome</keyword>
<organism evidence="1 2">
    <name type="scientific">Racocetra persica</name>
    <dbReference type="NCBI Taxonomy" id="160502"/>
    <lineage>
        <taxon>Eukaryota</taxon>
        <taxon>Fungi</taxon>
        <taxon>Fungi incertae sedis</taxon>
        <taxon>Mucoromycota</taxon>
        <taxon>Glomeromycotina</taxon>
        <taxon>Glomeromycetes</taxon>
        <taxon>Diversisporales</taxon>
        <taxon>Gigasporaceae</taxon>
        <taxon>Racocetra</taxon>
    </lineage>
</organism>
<sequence>MKKAFDKKTIQRYPYLRVGQQVCNSHYMIIVENGYTEYKSASVPNSSTKLSFGDRIKKMTSALYKNRQNGLVVSFVPLLGPLHVSLNTREHTMKIYYPFFEKLFHDVFGKKKKLAKKPRPWRTTLLLELAFSAWIKIKDNIIKKFTYLQKNIEYQVIIELLDNIIPAALDVYALLFRSGAFEDYVETIFRIWTFALRWKRKNYNKAPLAFLSDLFYWEKNGHPMKEALEKNLIQFNDYWVENMHSRIRATTSSNDSAENIRRQALILDYHKYSAFREMFLTRTRYPYTPQDLKFLTNKTCLFLLSQFREIYKKNEETNSVSNKISSFKKRTKNLSTSASDSDKSSASKRCESK</sequence>
<proteinExistence type="predicted"/>
<gene>
    <name evidence="1" type="ORF">RPERSI_LOCUS8892</name>
</gene>
<accession>A0ACA9NZJ2</accession>
<protein>
    <submittedName>
        <fullName evidence="1">30007_t:CDS:1</fullName>
    </submittedName>
</protein>
<evidence type="ECO:0000313" key="2">
    <source>
        <dbReference type="Proteomes" id="UP000789920"/>
    </source>
</evidence>
<dbReference type="EMBL" id="CAJVQC010016378">
    <property type="protein sequence ID" value="CAG8676030.1"/>
    <property type="molecule type" value="Genomic_DNA"/>
</dbReference>
<comment type="caution">
    <text evidence="1">The sequence shown here is derived from an EMBL/GenBank/DDBJ whole genome shotgun (WGS) entry which is preliminary data.</text>
</comment>
<name>A0ACA9NZJ2_9GLOM</name>
<dbReference type="Proteomes" id="UP000789920">
    <property type="component" value="Unassembled WGS sequence"/>
</dbReference>